<dbReference type="EMBL" id="MN739291">
    <property type="protein sequence ID" value="QHS97165.1"/>
    <property type="molecule type" value="Genomic_DNA"/>
</dbReference>
<reference evidence="1" key="1">
    <citation type="journal article" date="2020" name="Nature">
        <title>Giant virus diversity and host interactions through global metagenomics.</title>
        <authorList>
            <person name="Schulz F."/>
            <person name="Roux S."/>
            <person name="Paez-Espino D."/>
            <person name="Jungbluth S."/>
            <person name="Walsh D.A."/>
            <person name="Denef V.J."/>
            <person name="McMahon K.D."/>
            <person name="Konstantinidis K.T."/>
            <person name="Eloe-Fadrosh E.A."/>
            <person name="Kyrpides N.C."/>
            <person name="Woyke T."/>
        </authorList>
    </citation>
    <scope>NUCLEOTIDE SEQUENCE</scope>
    <source>
        <strain evidence="1">GVMAG-M-3300020169-51</strain>
    </source>
</reference>
<accession>A0A6C0BXK1</accession>
<organism evidence="1">
    <name type="scientific">viral metagenome</name>
    <dbReference type="NCBI Taxonomy" id="1070528"/>
    <lineage>
        <taxon>unclassified sequences</taxon>
        <taxon>metagenomes</taxon>
        <taxon>organismal metagenomes</taxon>
    </lineage>
</organism>
<protein>
    <submittedName>
        <fullName evidence="1">Uncharacterized protein</fullName>
    </submittedName>
</protein>
<sequence>MDILTSNNTSTRKFTIGLQESLDKWKAKRQEIRDKIAETATAQARLMLSEEDDIGNPAQLCEELSKLRLEYTEITVQEKEERERIMSEYMQQIMGNMGNPPLTSDDAIKLQVYDKYIQTQLPSWDLPSGVVVWPQNGWQKVHYNQNTTGVLWLNNFRHTINTKFQEEKAKFKSK</sequence>
<evidence type="ECO:0000313" key="1">
    <source>
        <dbReference type="EMBL" id="QHS97165.1"/>
    </source>
</evidence>
<dbReference type="AlphaFoldDB" id="A0A6C0BXK1"/>
<name>A0A6C0BXK1_9ZZZZ</name>
<proteinExistence type="predicted"/>